<evidence type="ECO:0000256" key="1">
    <source>
        <dbReference type="SAM" id="MobiDB-lite"/>
    </source>
</evidence>
<dbReference type="EMBL" id="CP002045">
    <property type="protein sequence ID" value="ADH93295.1"/>
    <property type="molecule type" value="Genomic_DNA"/>
</dbReference>
<dbReference type="AlphaFoldDB" id="D7BKW5"/>
<dbReference type="HOGENOM" id="CLU_818715_0_0_11"/>
<evidence type="ECO:0000313" key="4">
    <source>
        <dbReference type="Proteomes" id="UP000000376"/>
    </source>
</evidence>
<name>D7BKW5_ARCHD</name>
<reference evidence="3 4" key="1">
    <citation type="journal article" date="2010" name="Stand. Genomic Sci.">
        <title>Complete genome sequence of Arcanobacterium haemolyticum type strain (11018).</title>
        <authorList>
            <person name="Yasawong M."/>
            <person name="Teshima H."/>
            <person name="Lapidus A."/>
            <person name="Nolan M."/>
            <person name="Lucas S."/>
            <person name="Glavina Del Rio T."/>
            <person name="Tice H."/>
            <person name="Cheng J."/>
            <person name="Bruce D."/>
            <person name="Detter C."/>
            <person name="Tapia R."/>
            <person name="Han C."/>
            <person name="Goodwin L."/>
            <person name="Pitluck S."/>
            <person name="Liolios K."/>
            <person name="Ivanova N."/>
            <person name="Mavromatis K."/>
            <person name="Mikhailova N."/>
            <person name="Pati A."/>
            <person name="Chen A."/>
            <person name="Palaniappan K."/>
            <person name="Land M."/>
            <person name="Hauser L."/>
            <person name="Chang Y."/>
            <person name="Jeffries C."/>
            <person name="Rohde M."/>
            <person name="Sikorski J."/>
            <person name="Pukall R."/>
            <person name="Goker M."/>
            <person name="Woyke T."/>
            <person name="Bristow J."/>
            <person name="Eisen J."/>
            <person name="Markowitz V."/>
            <person name="Hugenholtz P."/>
            <person name="Kyrpides N."/>
            <person name="Klenk H."/>
        </authorList>
    </citation>
    <scope>NUCLEOTIDE SEQUENCE [LARGE SCALE GENOMIC DNA]</scope>
    <source>
        <strain evidence="4">ATCC 9345 / DSM 20595 / CCUG 17215 / LMG 16163 / NBRC 15585 / NCTC 8452 / 11018</strain>
    </source>
</reference>
<dbReference type="KEGG" id="ahe:Arch_1608"/>
<feature type="transmembrane region" description="Helical" evidence="2">
    <location>
        <begin position="101"/>
        <end position="120"/>
    </location>
</feature>
<protein>
    <recommendedName>
        <fullName evidence="5">Transmembrane protein</fullName>
    </recommendedName>
</protein>
<keyword evidence="2" id="KW-0472">Membrane</keyword>
<evidence type="ECO:0000256" key="2">
    <source>
        <dbReference type="SAM" id="Phobius"/>
    </source>
</evidence>
<dbReference type="eggNOG" id="ENOG5031HJ9">
    <property type="taxonomic scope" value="Bacteria"/>
</dbReference>
<keyword evidence="4" id="KW-1185">Reference proteome</keyword>
<proteinExistence type="predicted"/>
<accession>D7BKW5</accession>
<gene>
    <name evidence="3" type="ordered locus">Arch_1608</name>
</gene>
<keyword evidence="2" id="KW-1133">Transmembrane helix</keyword>
<feature type="region of interest" description="Disordered" evidence="1">
    <location>
        <begin position="249"/>
        <end position="307"/>
    </location>
</feature>
<feature type="transmembrane region" description="Helical" evidence="2">
    <location>
        <begin position="6"/>
        <end position="24"/>
    </location>
</feature>
<dbReference type="STRING" id="644284.Arch_1608"/>
<dbReference type="OrthoDB" id="3266324at2"/>
<feature type="transmembrane region" description="Helical" evidence="2">
    <location>
        <begin position="126"/>
        <end position="149"/>
    </location>
</feature>
<organism evidence="3 4">
    <name type="scientific">Arcanobacterium haemolyticum (strain ATCC 9345 / DSM 20595 / CCM 5947 / CCUG 17215 / LMG 16163 / NBRC 15585 / NCTC 8452 / 11018)</name>
    <dbReference type="NCBI Taxonomy" id="644284"/>
    <lineage>
        <taxon>Bacteria</taxon>
        <taxon>Bacillati</taxon>
        <taxon>Actinomycetota</taxon>
        <taxon>Actinomycetes</taxon>
        <taxon>Actinomycetales</taxon>
        <taxon>Actinomycetaceae</taxon>
        <taxon>Arcanobacterium</taxon>
    </lineage>
</organism>
<dbReference type="RefSeq" id="WP_013170783.1">
    <property type="nucleotide sequence ID" value="NC_014218.1"/>
</dbReference>
<evidence type="ECO:0008006" key="5">
    <source>
        <dbReference type="Google" id="ProtNLM"/>
    </source>
</evidence>
<keyword evidence="2" id="KW-0812">Transmembrane</keyword>
<evidence type="ECO:0000313" key="3">
    <source>
        <dbReference type="EMBL" id="ADH93295.1"/>
    </source>
</evidence>
<dbReference type="Proteomes" id="UP000000376">
    <property type="component" value="Chromosome"/>
</dbReference>
<sequence>MGFGGFGIAIAAVFLLVYLVPQALRSRQVLGDAPIDERFAEDLRLVTRPSLAPTASQQAHGKIFLTERIMEPTMTSEQLRKAARERSRVRARMANRRANQLRGMMIAAVLVLVTLASWGAVTFASVSSIVAIGATALTGAYVAGFGYVLNVMAQANDADGARIVRLNKVLRGRVVPVAKPARPVAPVEKQVAVQEVPDIDVERSVDAPVAEPAAPRKMSREEREARAAALAIPAKPSYTLKTVAPFVPKAETGGDAPFRPTRLNQRLGDESMPAAHVAPEMTGNEELRQDLLGSGSTLDALLSRRRA</sequence>